<dbReference type="EMBL" id="MPZV01000005">
    <property type="protein sequence ID" value="OOY22695.1"/>
    <property type="molecule type" value="Genomic_DNA"/>
</dbReference>
<dbReference type="InterPro" id="IPR037053">
    <property type="entry name" value="Phage_tail_collar_dom_sf"/>
</dbReference>
<dbReference type="Proteomes" id="UP000190787">
    <property type="component" value="Unassembled WGS sequence"/>
</dbReference>
<dbReference type="SUPFAM" id="SSF88874">
    <property type="entry name" value="Receptor-binding domain of short tail fibre protein gp12"/>
    <property type="match status" value="1"/>
</dbReference>
<feature type="compositionally biased region" description="Polar residues" evidence="1">
    <location>
        <begin position="140"/>
        <end position="159"/>
    </location>
</feature>
<dbReference type="RefSeq" id="WP_078606222.1">
    <property type="nucleotide sequence ID" value="NZ_MPZV01000005.1"/>
</dbReference>
<dbReference type="Gene3D" id="3.90.1340.10">
    <property type="entry name" value="Phage tail collar domain"/>
    <property type="match status" value="1"/>
</dbReference>
<name>A0ABX3MSM4_9RHOB</name>
<reference evidence="3 4" key="1">
    <citation type="submission" date="2016-11" db="EMBL/GenBank/DDBJ databases">
        <title>A multilocus sequence analysis scheme for characterization of bacteria in the genus Thioclava.</title>
        <authorList>
            <person name="Liu Y."/>
            <person name="Shao Z."/>
        </authorList>
    </citation>
    <scope>NUCLEOTIDE SEQUENCE [LARGE SCALE GENOMIC DNA]</scope>
    <source>
        <strain evidence="3 4">TAW-CT134</strain>
    </source>
</reference>
<sequence>MDPIVGQITLFAFPRTPRGWLSCQGQLLPINQYQALFSLIGTQYGGDAVTTFGVPDLRGRIPLGMGHAPGLSVYKVGDKVGEETVTLSVAEMPSHSHAIQASSQSPAANATAVPGPEVEFATADGTGVTRYAAQPGGASATLNPASIGSSGASRPHQNMMPTTVMNYCIAYDGIYPPRS</sequence>
<organism evidence="3 4">
    <name type="scientific">Thioclava sediminum</name>
    <dbReference type="NCBI Taxonomy" id="1915319"/>
    <lineage>
        <taxon>Bacteria</taxon>
        <taxon>Pseudomonadati</taxon>
        <taxon>Pseudomonadota</taxon>
        <taxon>Alphaproteobacteria</taxon>
        <taxon>Rhodobacterales</taxon>
        <taxon>Paracoccaceae</taxon>
        <taxon>Thioclava</taxon>
    </lineage>
</organism>
<feature type="domain" description="Phage tail collar" evidence="2">
    <location>
        <begin position="6"/>
        <end position="62"/>
    </location>
</feature>
<evidence type="ECO:0000256" key="1">
    <source>
        <dbReference type="SAM" id="MobiDB-lite"/>
    </source>
</evidence>
<comment type="caution">
    <text evidence="3">The sequence shown here is derived from an EMBL/GenBank/DDBJ whole genome shotgun (WGS) entry which is preliminary data.</text>
</comment>
<evidence type="ECO:0000313" key="4">
    <source>
        <dbReference type="Proteomes" id="UP000190787"/>
    </source>
</evidence>
<accession>A0ABX3MSM4</accession>
<evidence type="ECO:0000313" key="3">
    <source>
        <dbReference type="EMBL" id="OOY22695.1"/>
    </source>
</evidence>
<dbReference type="InterPro" id="IPR011083">
    <property type="entry name" value="Phage_tail_collar_dom"/>
</dbReference>
<keyword evidence="4" id="KW-1185">Reference proteome</keyword>
<protein>
    <recommendedName>
        <fullName evidence="2">Phage tail collar domain-containing protein</fullName>
    </recommendedName>
</protein>
<feature type="region of interest" description="Disordered" evidence="1">
    <location>
        <begin position="139"/>
        <end position="159"/>
    </location>
</feature>
<dbReference type="Pfam" id="PF07484">
    <property type="entry name" value="Collar"/>
    <property type="match status" value="1"/>
</dbReference>
<proteinExistence type="predicted"/>
<gene>
    <name evidence="3" type="ORF">BMI91_18780</name>
</gene>
<evidence type="ECO:0000259" key="2">
    <source>
        <dbReference type="Pfam" id="PF07484"/>
    </source>
</evidence>